<name>A0AAV9H602_9PEZI</name>
<evidence type="ECO:0000256" key="13">
    <source>
        <dbReference type="SAM" id="SignalP"/>
    </source>
</evidence>
<dbReference type="InterPro" id="IPR043137">
    <property type="entry name" value="GGT_ssub_C"/>
</dbReference>
<dbReference type="FunFam" id="3.60.20.40:FF:000008">
    <property type="entry name" value="Gamma-glutamyltranspeptidase (Eurofung)"/>
    <property type="match status" value="1"/>
</dbReference>
<evidence type="ECO:0000256" key="4">
    <source>
        <dbReference type="ARBA" id="ARBA00022670"/>
    </source>
</evidence>
<dbReference type="EC" id="3.4.19.13" evidence="12"/>
<organism evidence="14 15">
    <name type="scientific">Podospora aff. communis PSN243</name>
    <dbReference type="NCBI Taxonomy" id="3040156"/>
    <lineage>
        <taxon>Eukaryota</taxon>
        <taxon>Fungi</taxon>
        <taxon>Dikarya</taxon>
        <taxon>Ascomycota</taxon>
        <taxon>Pezizomycotina</taxon>
        <taxon>Sordariomycetes</taxon>
        <taxon>Sordariomycetidae</taxon>
        <taxon>Sordariales</taxon>
        <taxon>Podosporaceae</taxon>
        <taxon>Podospora</taxon>
    </lineage>
</organism>
<dbReference type="FunFam" id="1.10.246.130:FF:000005">
    <property type="entry name" value="Gamma-glutamyltranspeptidase 1, putative"/>
    <property type="match status" value="1"/>
</dbReference>
<dbReference type="Gene3D" id="1.10.246.130">
    <property type="match status" value="1"/>
</dbReference>
<dbReference type="PRINTS" id="PR01210">
    <property type="entry name" value="GGTRANSPTASE"/>
</dbReference>
<evidence type="ECO:0000313" key="14">
    <source>
        <dbReference type="EMBL" id="KAK4455699.1"/>
    </source>
</evidence>
<dbReference type="Proteomes" id="UP001321760">
    <property type="component" value="Unassembled WGS sequence"/>
</dbReference>
<keyword evidence="15" id="KW-1185">Reference proteome</keyword>
<evidence type="ECO:0000256" key="1">
    <source>
        <dbReference type="ARBA" id="ARBA00001049"/>
    </source>
</evidence>
<comment type="caution">
    <text evidence="14">The sequence shown here is derived from an EMBL/GenBank/DDBJ whole genome shotgun (WGS) entry which is preliminary data.</text>
</comment>
<comment type="catalytic activity">
    <reaction evidence="2 12">
        <text>glutathione + H2O = L-cysteinylglycine + L-glutamate</text>
        <dbReference type="Rhea" id="RHEA:28807"/>
        <dbReference type="ChEBI" id="CHEBI:15377"/>
        <dbReference type="ChEBI" id="CHEBI:29985"/>
        <dbReference type="ChEBI" id="CHEBI:57925"/>
        <dbReference type="ChEBI" id="CHEBI:61694"/>
        <dbReference type="EC" id="3.4.19.13"/>
    </reaction>
</comment>
<keyword evidence="8 12" id="KW-0012">Acyltransferase</keyword>
<dbReference type="GO" id="GO:0036374">
    <property type="term" value="F:glutathione hydrolase activity"/>
    <property type="evidence" value="ECO:0007669"/>
    <property type="project" value="UniProtKB-UniRule"/>
</dbReference>
<comment type="catalytic activity">
    <reaction evidence="1 12">
        <text>an S-substituted glutathione + H2O = an S-substituted L-cysteinylglycine + L-glutamate</text>
        <dbReference type="Rhea" id="RHEA:59468"/>
        <dbReference type="ChEBI" id="CHEBI:15377"/>
        <dbReference type="ChEBI" id="CHEBI:29985"/>
        <dbReference type="ChEBI" id="CHEBI:90779"/>
        <dbReference type="ChEBI" id="CHEBI:143103"/>
        <dbReference type="EC" id="3.4.19.13"/>
    </reaction>
</comment>
<comment type="catalytic activity">
    <reaction evidence="9 12">
        <text>an N-terminal (5-L-glutamyl)-[peptide] + an alpha-amino acid = 5-L-glutamyl amino acid + an N-terminal L-alpha-aminoacyl-[peptide]</text>
        <dbReference type="Rhea" id="RHEA:23904"/>
        <dbReference type="Rhea" id="RHEA-COMP:9780"/>
        <dbReference type="Rhea" id="RHEA-COMP:9795"/>
        <dbReference type="ChEBI" id="CHEBI:77644"/>
        <dbReference type="ChEBI" id="CHEBI:78597"/>
        <dbReference type="ChEBI" id="CHEBI:78599"/>
        <dbReference type="ChEBI" id="CHEBI:78608"/>
        <dbReference type="EC" id="2.3.2.2"/>
    </reaction>
</comment>
<keyword evidence="5 12" id="KW-0808">Transferase</keyword>
<comment type="pathway">
    <text evidence="12">Sulfur metabolism; glutathione metabolism.</text>
</comment>
<evidence type="ECO:0000256" key="7">
    <source>
        <dbReference type="ARBA" id="ARBA00023180"/>
    </source>
</evidence>
<evidence type="ECO:0000256" key="8">
    <source>
        <dbReference type="ARBA" id="ARBA00023315"/>
    </source>
</evidence>
<dbReference type="GO" id="GO:0006508">
    <property type="term" value="P:proteolysis"/>
    <property type="evidence" value="ECO:0007669"/>
    <property type="project" value="UniProtKB-KW"/>
</dbReference>
<feature type="binding site" evidence="11">
    <location>
        <position position="480"/>
    </location>
    <ligand>
        <name>L-glutamate</name>
        <dbReference type="ChEBI" id="CHEBI:29985"/>
    </ligand>
</feature>
<evidence type="ECO:0000256" key="11">
    <source>
        <dbReference type="PIRSR" id="PIRSR600101-2"/>
    </source>
</evidence>
<dbReference type="PANTHER" id="PTHR11686:SF62">
    <property type="entry name" value="GLUTATHIONE HYDROLASE"/>
    <property type="match status" value="1"/>
</dbReference>
<dbReference type="EMBL" id="MU865914">
    <property type="protein sequence ID" value="KAK4455699.1"/>
    <property type="molecule type" value="Genomic_DNA"/>
</dbReference>
<keyword evidence="7" id="KW-0325">Glycoprotein</keyword>
<dbReference type="Gene3D" id="3.60.20.40">
    <property type="match status" value="1"/>
</dbReference>
<dbReference type="PANTHER" id="PTHR11686">
    <property type="entry name" value="GAMMA GLUTAMYL TRANSPEPTIDASE"/>
    <property type="match status" value="1"/>
</dbReference>
<evidence type="ECO:0000256" key="3">
    <source>
        <dbReference type="ARBA" id="ARBA00009381"/>
    </source>
</evidence>
<dbReference type="NCBIfam" id="TIGR00066">
    <property type="entry name" value="g_glut_trans"/>
    <property type="match status" value="1"/>
</dbReference>
<reference evidence="14" key="1">
    <citation type="journal article" date="2023" name="Mol. Phylogenet. Evol.">
        <title>Genome-scale phylogeny and comparative genomics of the fungal order Sordariales.</title>
        <authorList>
            <person name="Hensen N."/>
            <person name="Bonometti L."/>
            <person name="Westerberg I."/>
            <person name="Brannstrom I.O."/>
            <person name="Guillou S."/>
            <person name="Cros-Aarteil S."/>
            <person name="Calhoun S."/>
            <person name="Haridas S."/>
            <person name="Kuo A."/>
            <person name="Mondo S."/>
            <person name="Pangilinan J."/>
            <person name="Riley R."/>
            <person name="LaButti K."/>
            <person name="Andreopoulos B."/>
            <person name="Lipzen A."/>
            <person name="Chen C."/>
            <person name="Yan M."/>
            <person name="Daum C."/>
            <person name="Ng V."/>
            <person name="Clum A."/>
            <person name="Steindorff A."/>
            <person name="Ohm R.A."/>
            <person name="Martin F."/>
            <person name="Silar P."/>
            <person name="Natvig D.O."/>
            <person name="Lalanne C."/>
            <person name="Gautier V."/>
            <person name="Ament-Velasquez S.L."/>
            <person name="Kruys A."/>
            <person name="Hutchinson M.I."/>
            <person name="Powell A.J."/>
            <person name="Barry K."/>
            <person name="Miller A.N."/>
            <person name="Grigoriev I.V."/>
            <person name="Debuchy R."/>
            <person name="Gladieux P."/>
            <person name="Hiltunen Thoren M."/>
            <person name="Johannesson H."/>
        </authorList>
    </citation>
    <scope>NUCLEOTIDE SEQUENCE</scope>
    <source>
        <strain evidence="14">PSN243</strain>
    </source>
</reference>
<dbReference type="GO" id="GO:0005886">
    <property type="term" value="C:plasma membrane"/>
    <property type="evidence" value="ECO:0007669"/>
    <property type="project" value="TreeGrafter"/>
</dbReference>
<keyword evidence="6 12" id="KW-0378">Hydrolase</keyword>
<feature type="signal peptide" evidence="13">
    <location>
        <begin position="1"/>
        <end position="29"/>
    </location>
</feature>
<evidence type="ECO:0000256" key="6">
    <source>
        <dbReference type="ARBA" id="ARBA00022801"/>
    </source>
</evidence>
<dbReference type="GO" id="GO:0006751">
    <property type="term" value="P:glutathione catabolic process"/>
    <property type="evidence" value="ECO:0007669"/>
    <property type="project" value="UniProtKB-UniRule"/>
</dbReference>
<comment type="similarity">
    <text evidence="3">Belongs to the gamma-glutamyltransferase family.</text>
</comment>
<dbReference type="SUPFAM" id="SSF56235">
    <property type="entry name" value="N-terminal nucleophile aminohydrolases (Ntn hydrolases)"/>
    <property type="match status" value="1"/>
</dbReference>
<evidence type="ECO:0000256" key="2">
    <source>
        <dbReference type="ARBA" id="ARBA00001089"/>
    </source>
</evidence>
<feature type="chain" id="PRO_5043933880" description="Glutathione hydrolase" evidence="13">
    <location>
        <begin position="30"/>
        <end position="577"/>
    </location>
</feature>
<accession>A0AAV9H602</accession>
<comment type="function">
    <text evidence="12">Cleaves the gamma-glutamyl peptide bond of glutathione and glutathione conjugates.</text>
</comment>
<dbReference type="AlphaFoldDB" id="A0AAV9H602"/>
<dbReference type="Pfam" id="PF01019">
    <property type="entry name" value="G_glu_transpept"/>
    <property type="match status" value="1"/>
</dbReference>
<sequence length="577" mass="62439">MVWEYTKMRSLSTLLCSASLALQLQTAQGFPAQEFLTRAPHASGKRGAVASESSICSNIGADIVGLGGTAADAMVATTLCVGVIGMYHSGIGGGGFMLVRDEKGRYEVIDYRETAPAASDRDMYKDKGNASTVGGLSVGVPGELRGLEYLHKTYGRLPWATVVMPAVRVARDGFTVTEDHVRYMDAVGGNTSFLVTDPVWAMEFAPNGKLLEFGDLITRKRYADTLEEIAKQGPSAFYEGRIAESMVSSIQETGGIMTLDDLKQYTAKVKNALSIDYRGYKLFTTDAPSSGAVMLNILNTMNQYPPEDSKDANLTSHRYVEAMKFAYGARAELGDPDFIRHIRDYEKQMLSIENAQQIRARILDNITQPLDAYNPSLLYTVESPGTSHIVTADKSGMTVTSTTTINLLFGSQLMTPDTGIILNNEMDDFSQPGKRNSFGFEPSPSNFIAPGKRPLSSITPVIVEFASNRSVYFTTGAAGGSRIISATAQTVFGVLEQGLSMYDAVARPRLHDQLMPATTLVEVGTDEAIYESLKGKNHNVTWQAPGQSAVQAAMRLWNGTFDAVGETRQVNSGGSVV</sequence>
<reference evidence="14" key="2">
    <citation type="submission" date="2023-05" db="EMBL/GenBank/DDBJ databases">
        <authorList>
            <consortium name="Lawrence Berkeley National Laboratory"/>
            <person name="Steindorff A."/>
            <person name="Hensen N."/>
            <person name="Bonometti L."/>
            <person name="Westerberg I."/>
            <person name="Brannstrom I.O."/>
            <person name="Guillou S."/>
            <person name="Cros-Aarteil S."/>
            <person name="Calhoun S."/>
            <person name="Haridas S."/>
            <person name="Kuo A."/>
            <person name="Mondo S."/>
            <person name="Pangilinan J."/>
            <person name="Riley R."/>
            <person name="Labutti K."/>
            <person name="Andreopoulos B."/>
            <person name="Lipzen A."/>
            <person name="Chen C."/>
            <person name="Yanf M."/>
            <person name="Daum C."/>
            <person name="Ng V."/>
            <person name="Clum A."/>
            <person name="Ohm R."/>
            <person name="Martin F."/>
            <person name="Silar P."/>
            <person name="Natvig D."/>
            <person name="Lalanne C."/>
            <person name="Gautier V."/>
            <person name="Ament-Velasquez S.L."/>
            <person name="Kruys A."/>
            <person name="Hutchinson M.I."/>
            <person name="Powell A.J."/>
            <person name="Barry K."/>
            <person name="Miller A.N."/>
            <person name="Grigoriev I.V."/>
            <person name="Debuchy R."/>
            <person name="Gladieux P."/>
            <person name="Thoren M.H."/>
            <person name="Johannesson H."/>
        </authorList>
    </citation>
    <scope>NUCLEOTIDE SEQUENCE</scope>
    <source>
        <strain evidence="14">PSN243</strain>
    </source>
</reference>
<evidence type="ECO:0000256" key="12">
    <source>
        <dbReference type="RuleBase" id="RU368068"/>
    </source>
</evidence>
<feature type="binding site" evidence="11">
    <location>
        <position position="428"/>
    </location>
    <ligand>
        <name>L-glutamate</name>
        <dbReference type="ChEBI" id="CHEBI:29985"/>
    </ligand>
</feature>
<evidence type="ECO:0000256" key="5">
    <source>
        <dbReference type="ARBA" id="ARBA00022679"/>
    </source>
</evidence>
<proteinExistence type="inferred from homology"/>
<feature type="active site" description="Nucleophile" evidence="10">
    <location>
        <position position="386"/>
    </location>
</feature>
<dbReference type="InterPro" id="IPR000101">
    <property type="entry name" value="GGT_peptidase"/>
</dbReference>
<keyword evidence="4" id="KW-0645">Protease</keyword>
<evidence type="ECO:0000313" key="15">
    <source>
        <dbReference type="Proteomes" id="UP001321760"/>
    </source>
</evidence>
<feature type="binding site" evidence="11">
    <location>
        <begin position="456"/>
        <end position="457"/>
    </location>
    <ligand>
        <name>L-glutamate</name>
        <dbReference type="ChEBI" id="CHEBI:29985"/>
    </ligand>
</feature>
<dbReference type="EC" id="2.3.2.2" evidence="12"/>
<dbReference type="InterPro" id="IPR029055">
    <property type="entry name" value="Ntn_hydrolases_N"/>
</dbReference>
<feature type="binding site" evidence="11">
    <location>
        <position position="112"/>
    </location>
    <ligand>
        <name>L-glutamate</name>
        <dbReference type="ChEBI" id="CHEBI:29985"/>
    </ligand>
</feature>
<dbReference type="GO" id="GO:0103068">
    <property type="term" value="F:leukotriene C4 gamma-glutamyl transferase activity"/>
    <property type="evidence" value="ECO:0007669"/>
    <property type="project" value="UniProtKB-EC"/>
</dbReference>
<feature type="binding site" evidence="11">
    <location>
        <begin position="404"/>
        <end position="406"/>
    </location>
    <ligand>
        <name>L-glutamate</name>
        <dbReference type="ChEBI" id="CHEBI:29985"/>
    </ligand>
</feature>
<keyword evidence="13" id="KW-0732">Signal</keyword>
<protein>
    <recommendedName>
        <fullName evidence="12">Glutathione hydrolase</fullName>
        <ecNumber evidence="12">2.3.2.2</ecNumber>
        <ecNumber evidence="12">3.4.19.13</ecNumber>
    </recommendedName>
    <alternativeName>
        <fullName evidence="12">Gamma-glutamyltransferase</fullName>
    </alternativeName>
    <alternativeName>
        <fullName evidence="12">Gamma-glutamyltranspeptidase</fullName>
    </alternativeName>
</protein>
<evidence type="ECO:0000256" key="9">
    <source>
        <dbReference type="ARBA" id="ARBA00047417"/>
    </source>
</evidence>
<dbReference type="InterPro" id="IPR043138">
    <property type="entry name" value="GGT_lsub"/>
</dbReference>
<evidence type="ECO:0000256" key="10">
    <source>
        <dbReference type="PIRSR" id="PIRSR600101-1"/>
    </source>
</evidence>
<gene>
    <name evidence="14" type="ORF">QBC34DRAFT_390672</name>
</gene>